<feature type="domain" description="Rhodanese" evidence="1">
    <location>
        <begin position="26"/>
        <end position="119"/>
    </location>
</feature>
<gene>
    <name evidence="2" type="ORF">FGF67_06075</name>
</gene>
<dbReference type="PANTHER" id="PTHR44086:SF13">
    <property type="entry name" value="THIOSULFATE SULFURTRANSFERASE PSPE"/>
    <property type="match status" value="1"/>
</dbReference>
<proteinExistence type="predicted"/>
<dbReference type="PROSITE" id="PS50206">
    <property type="entry name" value="RHODANESE_3"/>
    <property type="match status" value="1"/>
</dbReference>
<evidence type="ECO:0000313" key="3">
    <source>
        <dbReference type="Proteomes" id="UP000308713"/>
    </source>
</evidence>
<name>A0A5C4SMQ6_9FLAO</name>
<dbReference type="PANTHER" id="PTHR44086">
    <property type="entry name" value="THIOSULFATE SULFURTRANSFERASE RDL2, MITOCHONDRIAL-RELATED"/>
    <property type="match status" value="1"/>
</dbReference>
<dbReference type="SUPFAM" id="SSF52821">
    <property type="entry name" value="Rhodanese/Cell cycle control phosphatase"/>
    <property type="match status" value="1"/>
</dbReference>
<dbReference type="EMBL" id="VDCS01000005">
    <property type="protein sequence ID" value="TNJ45275.1"/>
    <property type="molecule type" value="Genomic_DNA"/>
</dbReference>
<protein>
    <recommendedName>
        <fullName evidence="1">Rhodanese domain-containing protein</fullName>
    </recommendedName>
</protein>
<dbReference type="Proteomes" id="UP000308713">
    <property type="component" value="Unassembled WGS sequence"/>
</dbReference>
<dbReference type="RefSeq" id="WP_139695758.1">
    <property type="nucleotide sequence ID" value="NZ_CP074074.1"/>
</dbReference>
<evidence type="ECO:0000313" key="2">
    <source>
        <dbReference type="EMBL" id="TNJ45275.1"/>
    </source>
</evidence>
<accession>A0A5C4SMQ6</accession>
<dbReference type="AlphaFoldDB" id="A0A5C4SMQ6"/>
<dbReference type="Gene3D" id="3.40.250.10">
    <property type="entry name" value="Rhodanese-like domain"/>
    <property type="match status" value="1"/>
</dbReference>
<dbReference type="GO" id="GO:0004792">
    <property type="term" value="F:thiosulfate-cyanide sulfurtransferase activity"/>
    <property type="evidence" value="ECO:0007669"/>
    <property type="project" value="TreeGrafter"/>
</dbReference>
<reference evidence="2 3" key="1">
    <citation type="submission" date="2019-05" db="EMBL/GenBank/DDBJ databases">
        <title>Tamlana fucoidanivorans sp. nov., isolated from the surface of algae collected from Fujian province in China.</title>
        <authorList>
            <person name="Li J."/>
        </authorList>
    </citation>
    <scope>NUCLEOTIDE SEQUENCE [LARGE SCALE GENOMIC DNA]</scope>
    <source>
        <strain evidence="2 3">CW2-9</strain>
    </source>
</reference>
<comment type="caution">
    <text evidence="2">The sequence shown here is derived from an EMBL/GenBank/DDBJ whole genome shotgun (WGS) entry which is preliminary data.</text>
</comment>
<dbReference type="OrthoDB" id="1445766at2"/>
<dbReference type="InterPro" id="IPR036873">
    <property type="entry name" value="Rhodanese-like_dom_sf"/>
</dbReference>
<evidence type="ECO:0000259" key="1">
    <source>
        <dbReference type="PROSITE" id="PS50206"/>
    </source>
</evidence>
<organism evidence="2 3">
    <name type="scientific">Allotamlana fucoidanivorans</name>
    <dbReference type="NCBI Taxonomy" id="2583814"/>
    <lineage>
        <taxon>Bacteria</taxon>
        <taxon>Pseudomonadati</taxon>
        <taxon>Bacteroidota</taxon>
        <taxon>Flavobacteriia</taxon>
        <taxon>Flavobacteriales</taxon>
        <taxon>Flavobacteriaceae</taxon>
        <taxon>Allotamlana</taxon>
    </lineage>
</organism>
<dbReference type="SMART" id="SM00450">
    <property type="entry name" value="RHOD"/>
    <property type="match status" value="1"/>
</dbReference>
<dbReference type="InterPro" id="IPR001763">
    <property type="entry name" value="Rhodanese-like_dom"/>
</dbReference>
<sequence length="120" mass="13126">MNHSNVKTFNEAIPQVSAKDLDAIIAEGRFNIIDVRNAKGIDTQGGIPGAINIPFETIENVINKEHQDYNPLFENDGPFLFCCTGGVMSYMAALKAQEKGVNNVHNLEGGHAAWLKLKNT</sequence>
<keyword evidence="3" id="KW-1185">Reference proteome</keyword>
<dbReference type="Pfam" id="PF00581">
    <property type="entry name" value="Rhodanese"/>
    <property type="match status" value="1"/>
</dbReference>